<organism evidence="3 4">
    <name type="scientific">Chondromyces apiculatus DSM 436</name>
    <dbReference type="NCBI Taxonomy" id="1192034"/>
    <lineage>
        <taxon>Bacteria</taxon>
        <taxon>Pseudomonadati</taxon>
        <taxon>Myxococcota</taxon>
        <taxon>Polyangia</taxon>
        <taxon>Polyangiales</taxon>
        <taxon>Polyangiaceae</taxon>
        <taxon>Chondromyces</taxon>
    </lineage>
</organism>
<evidence type="ECO:0000256" key="1">
    <source>
        <dbReference type="SAM" id="MobiDB-lite"/>
    </source>
</evidence>
<name>A0A017TI56_9BACT</name>
<accession>A0A017TI56</accession>
<evidence type="ECO:0008006" key="5">
    <source>
        <dbReference type="Google" id="ProtNLM"/>
    </source>
</evidence>
<feature type="transmembrane region" description="Helical" evidence="2">
    <location>
        <begin position="135"/>
        <end position="158"/>
    </location>
</feature>
<evidence type="ECO:0000313" key="3">
    <source>
        <dbReference type="EMBL" id="EYF08939.1"/>
    </source>
</evidence>
<keyword evidence="4" id="KW-1185">Reference proteome</keyword>
<gene>
    <name evidence="3" type="ORF">CAP_0023</name>
</gene>
<protein>
    <recommendedName>
        <fullName evidence="5">MotA/TolQ/ExbB proton channel domain-containing protein</fullName>
    </recommendedName>
</protein>
<dbReference type="AlphaFoldDB" id="A0A017TI56"/>
<evidence type="ECO:0000256" key="2">
    <source>
        <dbReference type="SAM" id="Phobius"/>
    </source>
</evidence>
<evidence type="ECO:0000313" key="4">
    <source>
        <dbReference type="Proteomes" id="UP000019678"/>
    </source>
</evidence>
<sequence length="199" mass="20611">MSPSSGSIATLLVALALALALACAAGAWRYRDKVRRLSGGDVEATARSLRKLPREERLVALSQCAPRGSFAHRFALTVMEVRGDDARIAAVNELLAEAARVLDVGAAWSAVGTRLGALGGLLLATLMYLVGGPPAMIAAVLGLAATGAILAATLGASARAEAERQRRSLDDLVAVVMGDSGEAPERAASPGRRQRTRRS</sequence>
<keyword evidence="2" id="KW-0472">Membrane</keyword>
<feature type="region of interest" description="Disordered" evidence="1">
    <location>
        <begin position="180"/>
        <end position="199"/>
    </location>
</feature>
<dbReference type="STRING" id="1192034.CAP_0023"/>
<dbReference type="EMBL" id="ASRX01000001">
    <property type="protein sequence ID" value="EYF08939.1"/>
    <property type="molecule type" value="Genomic_DNA"/>
</dbReference>
<keyword evidence="2" id="KW-0812">Transmembrane</keyword>
<proteinExistence type="predicted"/>
<keyword evidence="2" id="KW-1133">Transmembrane helix</keyword>
<comment type="caution">
    <text evidence="3">The sequence shown here is derived from an EMBL/GenBank/DDBJ whole genome shotgun (WGS) entry which is preliminary data.</text>
</comment>
<reference evidence="3 4" key="1">
    <citation type="submission" date="2013-05" db="EMBL/GenBank/DDBJ databases">
        <title>Genome assembly of Chondromyces apiculatus DSM 436.</title>
        <authorList>
            <person name="Sharma G."/>
            <person name="Khatri I."/>
            <person name="Kaur C."/>
            <person name="Mayilraj S."/>
            <person name="Subramanian S."/>
        </authorList>
    </citation>
    <scope>NUCLEOTIDE SEQUENCE [LARGE SCALE GENOMIC DNA]</scope>
    <source>
        <strain evidence="3 4">DSM 436</strain>
    </source>
</reference>
<dbReference type="RefSeq" id="WP_044234612.1">
    <property type="nucleotide sequence ID" value="NZ_ASRX01000001.1"/>
</dbReference>
<dbReference type="Proteomes" id="UP000019678">
    <property type="component" value="Unassembled WGS sequence"/>
</dbReference>